<gene>
    <name evidence="2" type="ORF">FLK62_12000</name>
</gene>
<protein>
    <submittedName>
        <fullName evidence="2">Uncharacterized protein</fullName>
    </submittedName>
</protein>
<reference evidence="2 3" key="1">
    <citation type="submission" date="2019-06" db="EMBL/GenBank/DDBJ databases">
        <title>Complete genome sequence of Haemophilus parasuis HPS412.</title>
        <authorList>
            <person name="Yang S."/>
            <person name="Huang C."/>
        </authorList>
    </citation>
    <scope>NUCLEOTIDE SEQUENCE [LARGE SCALE GENOMIC DNA]</scope>
    <source>
        <strain evidence="2 3">HPS412</strain>
    </source>
</reference>
<feature type="transmembrane region" description="Helical" evidence="1">
    <location>
        <begin position="113"/>
        <end position="132"/>
    </location>
</feature>
<dbReference type="Proteomes" id="UP000509790">
    <property type="component" value="Chromosome"/>
</dbReference>
<evidence type="ECO:0000256" key="1">
    <source>
        <dbReference type="SAM" id="Phobius"/>
    </source>
</evidence>
<feature type="transmembrane region" description="Helical" evidence="1">
    <location>
        <begin position="39"/>
        <end position="64"/>
    </location>
</feature>
<sequence length="144" mass="17437">MFNKLSKMNKLYFIYTYLSASLMIWIFYLFLAINNISLFWFFDAIISFLSWLLMGAALTYSYSLSRFLSHKHREKITIFCFLIFLLFCIYKEIMPIQDDIYVKVFNGIREFFMLMNAVYFGTLLLKVFKVNYMNNQNKISKIWD</sequence>
<dbReference type="RefSeq" id="WP_106405076.1">
    <property type="nucleotide sequence ID" value="NZ_CP040243.1"/>
</dbReference>
<feature type="transmembrane region" description="Helical" evidence="1">
    <location>
        <begin position="76"/>
        <end position="93"/>
    </location>
</feature>
<keyword evidence="1" id="KW-0812">Transmembrane</keyword>
<feature type="transmembrane region" description="Helical" evidence="1">
    <location>
        <begin position="12"/>
        <end position="33"/>
    </location>
</feature>
<name>A0A859IIN7_GLAPU</name>
<accession>A0A859IIN7</accession>
<keyword evidence="1" id="KW-1133">Transmembrane helix</keyword>
<organism evidence="2 3">
    <name type="scientific">Glaesserella parasuis</name>
    <name type="common">Haemophilus parasuis</name>
    <dbReference type="NCBI Taxonomy" id="738"/>
    <lineage>
        <taxon>Bacteria</taxon>
        <taxon>Pseudomonadati</taxon>
        <taxon>Pseudomonadota</taxon>
        <taxon>Gammaproteobacteria</taxon>
        <taxon>Pasteurellales</taxon>
        <taxon>Pasteurellaceae</taxon>
        <taxon>Glaesserella</taxon>
    </lineage>
</organism>
<keyword evidence="1" id="KW-0472">Membrane</keyword>
<dbReference type="EMBL" id="CP041334">
    <property type="protein sequence ID" value="QKY73850.1"/>
    <property type="molecule type" value="Genomic_DNA"/>
</dbReference>
<dbReference type="AlphaFoldDB" id="A0A859IIN7"/>
<proteinExistence type="predicted"/>
<evidence type="ECO:0000313" key="2">
    <source>
        <dbReference type="EMBL" id="QKY73850.1"/>
    </source>
</evidence>
<evidence type="ECO:0000313" key="3">
    <source>
        <dbReference type="Proteomes" id="UP000509790"/>
    </source>
</evidence>